<reference evidence="7 8" key="1">
    <citation type="journal article" date="2017" name="Mol. Plant">
        <title>The Genome of Medicinal Plant Macleaya cordata Provides New Insights into Benzylisoquinoline Alkaloids Metabolism.</title>
        <authorList>
            <person name="Liu X."/>
            <person name="Liu Y."/>
            <person name="Huang P."/>
            <person name="Ma Y."/>
            <person name="Qing Z."/>
            <person name="Tang Q."/>
            <person name="Cao H."/>
            <person name="Cheng P."/>
            <person name="Zheng Y."/>
            <person name="Yuan Z."/>
            <person name="Zhou Y."/>
            <person name="Liu J."/>
            <person name="Tang Z."/>
            <person name="Zhuo Y."/>
            <person name="Zhang Y."/>
            <person name="Yu L."/>
            <person name="Huang J."/>
            <person name="Yang P."/>
            <person name="Peng Q."/>
            <person name="Zhang J."/>
            <person name="Jiang W."/>
            <person name="Zhang Z."/>
            <person name="Lin K."/>
            <person name="Ro D.K."/>
            <person name="Chen X."/>
            <person name="Xiong X."/>
            <person name="Shang Y."/>
            <person name="Huang S."/>
            <person name="Zeng J."/>
        </authorList>
    </citation>
    <scope>NUCLEOTIDE SEQUENCE [LARGE SCALE GENOMIC DNA]</scope>
    <source>
        <strain evidence="8">cv. BLH2017</strain>
        <tissue evidence="7">Root</tissue>
    </source>
</reference>
<dbReference type="Proteomes" id="UP000195402">
    <property type="component" value="Unassembled WGS sequence"/>
</dbReference>
<evidence type="ECO:0000256" key="3">
    <source>
        <dbReference type="ARBA" id="ARBA00022723"/>
    </source>
</evidence>
<dbReference type="AlphaFoldDB" id="A0A200RE14"/>
<evidence type="ECO:0000256" key="6">
    <source>
        <dbReference type="SAM" id="MobiDB-lite"/>
    </source>
</evidence>
<evidence type="ECO:0000256" key="2">
    <source>
        <dbReference type="ARBA" id="ARBA00006787"/>
    </source>
</evidence>
<evidence type="ECO:0000256" key="4">
    <source>
        <dbReference type="ARBA" id="ARBA00022964"/>
    </source>
</evidence>
<dbReference type="STRING" id="56857.A0A200RE14"/>
<dbReference type="InParanoid" id="A0A200RE14"/>
<keyword evidence="4" id="KW-0223">Dioxygenase</keyword>
<dbReference type="InterPro" id="IPR004294">
    <property type="entry name" value="Carotenoid_Oase"/>
</dbReference>
<dbReference type="OMA" id="SHILIIH"/>
<evidence type="ECO:0000313" key="7">
    <source>
        <dbReference type="EMBL" id="OVA20967.1"/>
    </source>
</evidence>
<comment type="caution">
    <text evidence="7">The sequence shown here is derived from an EMBL/GenBank/DDBJ whole genome shotgun (WGS) entry which is preliminary data.</text>
</comment>
<comment type="cofactor">
    <cofactor evidence="1">
        <name>Fe(2+)</name>
        <dbReference type="ChEBI" id="CHEBI:29033"/>
    </cofactor>
</comment>
<keyword evidence="5" id="KW-0408">Iron</keyword>
<evidence type="ECO:0000256" key="5">
    <source>
        <dbReference type="ARBA" id="ARBA00023004"/>
    </source>
</evidence>
<accession>A0A200RE14</accession>
<protein>
    <submittedName>
        <fullName evidence="7">Carotenoid oxygenase</fullName>
    </submittedName>
</protein>
<dbReference type="GO" id="GO:0046872">
    <property type="term" value="F:metal ion binding"/>
    <property type="evidence" value="ECO:0007669"/>
    <property type="project" value="UniProtKB-KW"/>
</dbReference>
<dbReference type="EMBL" id="MVGT01000004">
    <property type="protein sequence ID" value="OVA20967.1"/>
    <property type="molecule type" value="Genomic_DNA"/>
</dbReference>
<proteinExistence type="inferred from homology"/>
<sequence length="121" mass="12911">MAEEEETKNNQSSTAVNGGAAAAGGGGGGIVVVDPKPRKGIASRFVDVVEKLIVKLMYDSKQPHHYLSGNFAPVPEETPPCQNLPVKGYLPECLNGEFVRVGPNPKFMPVAGYHWFDGDGK</sequence>
<keyword evidence="8" id="KW-1185">Reference proteome</keyword>
<dbReference type="OrthoDB" id="780171at2759"/>
<dbReference type="GO" id="GO:0016702">
    <property type="term" value="F:oxidoreductase activity, acting on single donors with incorporation of molecular oxygen, incorporation of two atoms of oxygen"/>
    <property type="evidence" value="ECO:0007669"/>
    <property type="project" value="InterPro"/>
</dbReference>
<name>A0A200RE14_MACCD</name>
<organism evidence="7 8">
    <name type="scientific">Macleaya cordata</name>
    <name type="common">Five-seeded plume-poppy</name>
    <name type="synonym">Bocconia cordata</name>
    <dbReference type="NCBI Taxonomy" id="56857"/>
    <lineage>
        <taxon>Eukaryota</taxon>
        <taxon>Viridiplantae</taxon>
        <taxon>Streptophyta</taxon>
        <taxon>Embryophyta</taxon>
        <taxon>Tracheophyta</taxon>
        <taxon>Spermatophyta</taxon>
        <taxon>Magnoliopsida</taxon>
        <taxon>Ranunculales</taxon>
        <taxon>Papaveraceae</taxon>
        <taxon>Papaveroideae</taxon>
        <taxon>Macleaya</taxon>
    </lineage>
</organism>
<gene>
    <name evidence="7" type="ORF">BVC80_8837g26</name>
</gene>
<feature type="region of interest" description="Disordered" evidence="6">
    <location>
        <begin position="1"/>
        <end position="29"/>
    </location>
</feature>
<evidence type="ECO:0000313" key="8">
    <source>
        <dbReference type="Proteomes" id="UP000195402"/>
    </source>
</evidence>
<dbReference type="Pfam" id="PF03055">
    <property type="entry name" value="RPE65"/>
    <property type="match status" value="1"/>
</dbReference>
<comment type="similarity">
    <text evidence="2">Belongs to the carotenoid oxygenase family.</text>
</comment>
<keyword evidence="3" id="KW-0479">Metal-binding</keyword>
<keyword evidence="4" id="KW-0560">Oxidoreductase</keyword>
<evidence type="ECO:0000256" key="1">
    <source>
        <dbReference type="ARBA" id="ARBA00001954"/>
    </source>
</evidence>